<protein>
    <submittedName>
        <fullName evidence="6">Uncharacterized protein</fullName>
    </submittedName>
</protein>
<feature type="compositionally biased region" description="Basic and acidic residues" evidence="5">
    <location>
        <begin position="846"/>
        <end position="862"/>
    </location>
</feature>
<accession>A0ABR3X2F2</accession>
<evidence type="ECO:0000313" key="7">
    <source>
        <dbReference type="Proteomes" id="UP001583193"/>
    </source>
</evidence>
<organism evidence="6 7">
    <name type="scientific">Paecilomyces lecythidis</name>
    <dbReference type="NCBI Taxonomy" id="3004212"/>
    <lineage>
        <taxon>Eukaryota</taxon>
        <taxon>Fungi</taxon>
        <taxon>Dikarya</taxon>
        <taxon>Ascomycota</taxon>
        <taxon>Pezizomycotina</taxon>
        <taxon>Eurotiomycetes</taxon>
        <taxon>Eurotiomycetidae</taxon>
        <taxon>Eurotiales</taxon>
        <taxon>Thermoascaceae</taxon>
        <taxon>Paecilomyces</taxon>
    </lineage>
</organism>
<proteinExistence type="predicted"/>
<feature type="region of interest" description="Disordered" evidence="5">
    <location>
        <begin position="739"/>
        <end position="775"/>
    </location>
</feature>
<comment type="caution">
    <text evidence="6">The sequence shown here is derived from an EMBL/GenBank/DDBJ whole genome shotgun (WGS) entry which is preliminary data.</text>
</comment>
<feature type="compositionally biased region" description="Polar residues" evidence="5">
    <location>
        <begin position="793"/>
        <end position="804"/>
    </location>
</feature>
<evidence type="ECO:0000313" key="6">
    <source>
        <dbReference type="EMBL" id="KAL1870040.1"/>
    </source>
</evidence>
<evidence type="ECO:0000256" key="2">
    <source>
        <dbReference type="ARBA" id="ARBA00047899"/>
    </source>
</evidence>
<evidence type="ECO:0000256" key="1">
    <source>
        <dbReference type="ARBA" id="ARBA00022553"/>
    </source>
</evidence>
<evidence type="ECO:0000256" key="5">
    <source>
        <dbReference type="SAM" id="MobiDB-lite"/>
    </source>
</evidence>
<feature type="compositionally biased region" description="Basic and acidic residues" evidence="5">
    <location>
        <begin position="743"/>
        <end position="761"/>
    </location>
</feature>
<feature type="compositionally biased region" description="Polar residues" evidence="5">
    <location>
        <begin position="863"/>
        <end position="875"/>
    </location>
</feature>
<dbReference type="InterPro" id="IPR050839">
    <property type="entry name" value="Rho-assoc_Ser/Thr_Kinase"/>
</dbReference>
<keyword evidence="4" id="KW-0175">Coiled coil</keyword>
<evidence type="ECO:0000256" key="3">
    <source>
        <dbReference type="ARBA" id="ARBA00048679"/>
    </source>
</evidence>
<feature type="region of interest" description="Disordered" evidence="5">
    <location>
        <begin position="505"/>
        <end position="527"/>
    </location>
</feature>
<feature type="region of interest" description="Disordered" evidence="5">
    <location>
        <begin position="793"/>
        <end position="875"/>
    </location>
</feature>
<dbReference type="SUPFAM" id="SSF90257">
    <property type="entry name" value="Myosin rod fragments"/>
    <property type="match status" value="1"/>
</dbReference>
<feature type="region of interest" description="Disordered" evidence="5">
    <location>
        <begin position="595"/>
        <end position="622"/>
    </location>
</feature>
<comment type="catalytic activity">
    <reaction evidence="3">
        <text>L-seryl-[protein] + ATP = O-phospho-L-seryl-[protein] + ADP + H(+)</text>
        <dbReference type="Rhea" id="RHEA:17989"/>
        <dbReference type="Rhea" id="RHEA-COMP:9863"/>
        <dbReference type="Rhea" id="RHEA-COMP:11604"/>
        <dbReference type="ChEBI" id="CHEBI:15378"/>
        <dbReference type="ChEBI" id="CHEBI:29999"/>
        <dbReference type="ChEBI" id="CHEBI:30616"/>
        <dbReference type="ChEBI" id="CHEBI:83421"/>
        <dbReference type="ChEBI" id="CHEBI:456216"/>
        <dbReference type="EC" id="2.7.11.1"/>
    </reaction>
</comment>
<dbReference type="Proteomes" id="UP001583193">
    <property type="component" value="Unassembled WGS sequence"/>
</dbReference>
<name>A0ABR3X2F2_9EURO</name>
<dbReference type="EMBL" id="JAVDPF010000032">
    <property type="protein sequence ID" value="KAL1870040.1"/>
    <property type="molecule type" value="Genomic_DNA"/>
</dbReference>
<comment type="catalytic activity">
    <reaction evidence="2">
        <text>L-threonyl-[protein] + ATP = O-phospho-L-threonyl-[protein] + ADP + H(+)</text>
        <dbReference type="Rhea" id="RHEA:46608"/>
        <dbReference type="Rhea" id="RHEA-COMP:11060"/>
        <dbReference type="Rhea" id="RHEA-COMP:11605"/>
        <dbReference type="ChEBI" id="CHEBI:15378"/>
        <dbReference type="ChEBI" id="CHEBI:30013"/>
        <dbReference type="ChEBI" id="CHEBI:30616"/>
        <dbReference type="ChEBI" id="CHEBI:61977"/>
        <dbReference type="ChEBI" id="CHEBI:456216"/>
        <dbReference type="EC" id="2.7.11.1"/>
    </reaction>
</comment>
<keyword evidence="7" id="KW-1185">Reference proteome</keyword>
<feature type="compositionally biased region" description="Basic residues" evidence="5">
    <location>
        <begin position="808"/>
        <end position="818"/>
    </location>
</feature>
<dbReference type="PANTHER" id="PTHR22988">
    <property type="entry name" value="MYOTONIC DYSTROPHY S/T KINASE-RELATED"/>
    <property type="match status" value="1"/>
</dbReference>
<dbReference type="PANTHER" id="PTHR22988:SF71">
    <property type="entry name" value="CITRON RHO-INTERACTING KINASE"/>
    <property type="match status" value="1"/>
</dbReference>
<keyword evidence="1" id="KW-0597">Phosphoprotein</keyword>
<sequence>MVDNPSAETIYPLYHVISGMHGSSSLLAAFSEETMANFQTECTKILRNLDDHMGNLLCLAMFARIAAARMPKNCTINDNFPAWLQNIRQFFGPKRASKTLDLVVLRVILACSSNFNLSSKEAIESVRLAMEICDAVDADQRQVWIEKNTARVAKLCEKLRREGIDRKLQVMGLAFLVSSLSTAQLSEDLRTACKQTLLSDEGRRCLQELPENVFKNFVPQTMSYLDDASITCMLQYAFSLIKEDDSSSNDTFLSTNIMLRILSVIPKSNSGLLVPVASHFISSNVGSEIVSGCMKRFPLSHKGGCEGIDICRSTFVSIQNSLLIDLVVLCCTSTPGNRDNSSSTSLQTLESFFTKVKENMSEKCNCSLSSSSRSMSTITHPSTYRARFQIGASNDWRTKIGQALIENAYSSHETVIHKIEEICRDMEYRCHNAEAPLRDVTDQRDQLASEVEALKRHNRELEIRVEQSSHATHTLQQEMAHLEEEAKKTSARSKDLETQLAAAQKELEDEKRDSQEYAASEREKARSKELDLIASLTEKEDQVEELQNELHDKSLENGRLRETVETVIENNTSGCELIASLRQEIGELQQTLRNKTSDNDRMDSEIREFSSHKERLQSERDDLQNKLEREASECNRLRIAVQEEEESHRSKVATLEQQYQSDLSKVTTQALQETSRLTDEINLLRISLQAAETKVSSERKESIRKIKKLQQKVEALRNERAAKAREFSEAQEHISRLMGVMGFKKDRNDSGKPTTREERQKPALKGSNFKESLGVAGDSMDDSCFQENSQLGASFGSTASSNYAPTPKRPKSSRRSRALSHASFDDGYDDRQSRKPDSSGSHSGTTRKERPRIPLGECDRNSPAKSSQDTSKATTDEVLTQLDSQFGTQIERHRLENSGLDFSDEDVFTSTASRLMH</sequence>
<reference evidence="6 7" key="1">
    <citation type="journal article" date="2024" name="IMA Fungus">
        <title>IMA Genome - F19 : A genome assembly and annotation guide to empower mycologists, including annotated draft genome sequences of Ceratocystis pirilliformis, Diaporthe australafricana, Fusarium ophioides, Paecilomyces lecythidis, and Sporothrix stenoceras.</title>
        <authorList>
            <person name="Aylward J."/>
            <person name="Wilson A.M."/>
            <person name="Visagie C.M."/>
            <person name="Spraker J."/>
            <person name="Barnes I."/>
            <person name="Buitendag C."/>
            <person name="Ceriani C."/>
            <person name="Del Mar Angel L."/>
            <person name="du Plessis D."/>
            <person name="Fuchs T."/>
            <person name="Gasser K."/>
            <person name="Kramer D."/>
            <person name="Li W."/>
            <person name="Munsamy K."/>
            <person name="Piso A."/>
            <person name="Price J.L."/>
            <person name="Sonnekus B."/>
            <person name="Thomas C."/>
            <person name="van der Nest A."/>
            <person name="van Dijk A."/>
            <person name="van Heerden A."/>
            <person name="van Vuuren N."/>
            <person name="Yilmaz N."/>
            <person name="Duong T.A."/>
            <person name="van der Merwe N.A."/>
            <person name="Wingfield M.J."/>
            <person name="Wingfield B.D."/>
        </authorList>
    </citation>
    <scope>NUCLEOTIDE SEQUENCE [LARGE SCALE GENOMIC DNA]</scope>
    <source>
        <strain evidence="6 7">CMW 18167</strain>
    </source>
</reference>
<evidence type="ECO:0000256" key="4">
    <source>
        <dbReference type="SAM" id="Coils"/>
    </source>
</evidence>
<gene>
    <name evidence="6" type="ORF">Plec18167_007558</name>
</gene>
<feature type="coiled-coil region" evidence="4">
    <location>
        <begin position="699"/>
        <end position="733"/>
    </location>
</feature>